<gene>
    <name evidence="1" type="ORF">OPV22_023168</name>
</gene>
<name>A0AAV8QLI3_ENSVE</name>
<reference evidence="1 2" key="1">
    <citation type="submission" date="2022-12" db="EMBL/GenBank/DDBJ databases">
        <title>Chromosome-scale assembly of the Ensete ventricosum genome.</title>
        <authorList>
            <person name="Dussert Y."/>
            <person name="Stocks J."/>
            <person name="Wendawek A."/>
            <person name="Woldeyes F."/>
            <person name="Nichols R.A."/>
            <person name="Borrell J.S."/>
        </authorList>
    </citation>
    <scope>NUCLEOTIDE SEQUENCE [LARGE SCALE GENOMIC DNA]</scope>
    <source>
        <strain evidence="2">cv. Maze</strain>
        <tissue evidence="1">Seeds</tissue>
    </source>
</reference>
<evidence type="ECO:0000313" key="2">
    <source>
        <dbReference type="Proteomes" id="UP001222027"/>
    </source>
</evidence>
<proteinExistence type="predicted"/>
<evidence type="ECO:0000313" key="1">
    <source>
        <dbReference type="EMBL" id="KAJ8479441.1"/>
    </source>
</evidence>
<organism evidence="1 2">
    <name type="scientific">Ensete ventricosum</name>
    <name type="common">Abyssinian banana</name>
    <name type="synonym">Musa ensete</name>
    <dbReference type="NCBI Taxonomy" id="4639"/>
    <lineage>
        <taxon>Eukaryota</taxon>
        <taxon>Viridiplantae</taxon>
        <taxon>Streptophyta</taxon>
        <taxon>Embryophyta</taxon>
        <taxon>Tracheophyta</taxon>
        <taxon>Spermatophyta</taxon>
        <taxon>Magnoliopsida</taxon>
        <taxon>Liliopsida</taxon>
        <taxon>Zingiberales</taxon>
        <taxon>Musaceae</taxon>
        <taxon>Ensete</taxon>
    </lineage>
</organism>
<keyword evidence="2" id="KW-1185">Reference proteome</keyword>
<accession>A0AAV8QLI3</accession>
<protein>
    <submittedName>
        <fullName evidence="1">Uncharacterized protein</fullName>
    </submittedName>
</protein>
<dbReference type="AlphaFoldDB" id="A0AAV8QLI3"/>
<dbReference type="Proteomes" id="UP001222027">
    <property type="component" value="Unassembled WGS sequence"/>
</dbReference>
<dbReference type="EMBL" id="JAQQAF010000006">
    <property type="protein sequence ID" value="KAJ8479441.1"/>
    <property type="molecule type" value="Genomic_DNA"/>
</dbReference>
<comment type="caution">
    <text evidence="1">The sequence shown here is derived from an EMBL/GenBank/DDBJ whole genome shotgun (WGS) entry which is preliminary data.</text>
</comment>
<sequence>MALSGSRPESERWRRSKFFNLLSEFFLDLYLSATQPAFMVFIRIRTSKIPRPSTRLPARPVVGLLHCLTALDIGWPSWAPHPDRILCPIVKSSWKELGTYLEPPSFVCSH</sequence>